<dbReference type="EMBL" id="JANPWB010000011">
    <property type="protein sequence ID" value="KAJ1122429.1"/>
    <property type="molecule type" value="Genomic_DNA"/>
</dbReference>
<name>A0AAV7P3W6_PLEWA</name>
<proteinExistence type="predicted"/>
<gene>
    <name evidence="2" type="ORF">NDU88_000916</name>
</gene>
<feature type="region of interest" description="Disordered" evidence="1">
    <location>
        <begin position="71"/>
        <end position="99"/>
    </location>
</feature>
<sequence>MESGGRVSMEVEERSYLRLRWFALFRSSRLFCRTVAGEEELSHVRLVGVVGWWLFGPRAAAGHRLCCGVRGSQPPAPAADEENGLVETAEDLPVQRQTE</sequence>
<evidence type="ECO:0000313" key="3">
    <source>
        <dbReference type="Proteomes" id="UP001066276"/>
    </source>
</evidence>
<comment type="caution">
    <text evidence="2">The sequence shown here is derived from an EMBL/GenBank/DDBJ whole genome shotgun (WGS) entry which is preliminary data.</text>
</comment>
<evidence type="ECO:0000256" key="1">
    <source>
        <dbReference type="SAM" id="MobiDB-lite"/>
    </source>
</evidence>
<dbReference type="AlphaFoldDB" id="A0AAV7P3W6"/>
<reference evidence="2" key="1">
    <citation type="journal article" date="2022" name="bioRxiv">
        <title>Sequencing and chromosome-scale assembly of the giantPleurodeles waltlgenome.</title>
        <authorList>
            <person name="Brown T."/>
            <person name="Elewa A."/>
            <person name="Iarovenko S."/>
            <person name="Subramanian E."/>
            <person name="Araus A.J."/>
            <person name="Petzold A."/>
            <person name="Susuki M."/>
            <person name="Suzuki K.-i.T."/>
            <person name="Hayashi T."/>
            <person name="Toyoda A."/>
            <person name="Oliveira C."/>
            <person name="Osipova E."/>
            <person name="Leigh N.D."/>
            <person name="Simon A."/>
            <person name="Yun M.H."/>
        </authorList>
    </citation>
    <scope>NUCLEOTIDE SEQUENCE</scope>
    <source>
        <strain evidence="2">20211129_DDA</strain>
        <tissue evidence="2">Liver</tissue>
    </source>
</reference>
<accession>A0AAV7P3W6</accession>
<evidence type="ECO:0000313" key="2">
    <source>
        <dbReference type="EMBL" id="KAJ1122429.1"/>
    </source>
</evidence>
<dbReference type="Proteomes" id="UP001066276">
    <property type="component" value="Chromosome 7"/>
</dbReference>
<organism evidence="2 3">
    <name type="scientific">Pleurodeles waltl</name>
    <name type="common">Iberian ribbed newt</name>
    <dbReference type="NCBI Taxonomy" id="8319"/>
    <lineage>
        <taxon>Eukaryota</taxon>
        <taxon>Metazoa</taxon>
        <taxon>Chordata</taxon>
        <taxon>Craniata</taxon>
        <taxon>Vertebrata</taxon>
        <taxon>Euteleostomi</taxon>
        <taxon>Amphibia</taxon>
        <taxon>Batrachia</taxon>
        <taxon>Caudata</taxon>
        <taxon>Salamandroidea</taxon>
        <taxon>Salamandridae</taxon>
        <taxon>Pleurodelinae</taxon>
        <taxon>Pleurodeles</taxon>
    </lineage>
</organism>
<keyword evidence="3" id="KW-1185">Reference proteome</keyword>
<protein>
    <submittedName>
        <fullName evidence="2">Uncharacterized protein</fullName>
    </submittedName>
</protein>
<feature type="compositionally biased region" description="Acidic residues" evidence="1">
    <location>
        <begin position="79"/>
        <end position="90"/>
    </location>
</feature>